<feature type="transmembrane region" description="Helical" evidence="5">
    <location>
        <begin position="118"/>
        <end position="137"/>
    </location>
</feature>
<reference evidence="6" key="1">
    <citation type="journal article" date="2014" name="Insect Biochem. Mol. Biol.">
        <title>An insight into the sialome of the frog biting fly, Corethrella appendiculata.</title>
        <authorList>
            <person name="Ribeiro J.M.C."/>
            <person name="Chagas A.C."/>
            <person name="Pham V.M."/>
            <person name="Lounibos L.P."/>
            <person name="Calvo E."/>
        </authorList>
    </citation>
    <scope>NUCLEOTIDE SEQUENCE</scope>
    <source>
        <tissue evidence="6">Salivary glands</tissue>
    </source>
</reference>
<organism evidence="6">
    <name type="scientific">Corethrella appendiculata</name>
    <dbReference type="NCBI Taxonomy" id="1370023"/>
    <lineage>
        <taxon>Eukaryota</taxon>
        <taxon>Metazoa</taxon>
        <taxon>Ecdysozoa</taxon>
        <taxon>Arthropoda</taxon>
        <taxon>Hexapoda</taxon>
        <taxon>Insecta</taxon>
        <taxon>Pterygota</taxon>
        <taxon>Neoptera</taxon>
        <taxon>Endopterygota</taxon>
        <taxon>Diptera</taxon>
        <taxon>Nematocera</taxon>
        <taxon>Culicoidea</taxon>
        <taxon>Chaoboridae</taxon>
        <taxon>Corethrella</taxon>
    </lineage>
</organism>
<accession>U5EUU7</accession>
<sequence length="204" mass="22701">MKMSFWWGPNVGDVFIKGITVSSTGSMIVLCLILFSLSILYEGLKIHGAKVRARAARERQRSVSTTIQGENATLLSLEPHSRQFNPFTKKFCTFMSEASIFLFHNVLGYALMLTVMFYNGYLFLTVVIGMTLGYFIFGHLSMKVNMENMQARRTTVICTSSSATNANNFNNGEGISVNSASYSENTQTSYDINMPSTSQIQTIS</sequence>
<keyword evidence="3 5" id="KW-1133">Transmembrane helix</keyword>
<comment type="subcellular location">
    <subcellularLocation>
        <location evidence="1 5">Membrane</location>
        <topology evidence="1 5">Multi-pass membrane protein</topology>
    </subcellularLocation>
</comment>
<dbReference type="GO" id="GO:0005375">
    <property type="term" value="F:copper ion transmembrane transporter activity"/>
    <property type="evidence" value="ECO:0007669"/>
    <property type="project" value="UniProtKB-UniRule"/>
</dbReference>
<keyword evidence="2 5" id="KW-0812">Transmembrane</keyword>
<dbReference type="EMBL" id="GANO01003708">
    <property type="protein sequence ID" value="JAB56163.1"/>
    <property type="molecule type" value="mRNA"/>
</dbReference>
<evidence type="ECO:0000256" key="4">
    <source>
        <dbReference type="ARBA" id="ARBA00023136"/>
    </source>
</evidence>
<keyword evidence="5" id="KW-0186">Copper</keyword>
<evidence type="ECO:0000256" key="2">
    <source>
        <dbReference type="ARBA" id="ARBA00022692"/>
    </source>
</evidence>
<dbReference type="PANTHER" id="PTHR12483">
    <property type="entry name" value="SOLUTE CARRIER FAMILY 31 COPPER TRANSPORTERS"/>
    <property type="match status" value="1"/>
</dbReference>
<keyword evidence="4 5" id="KW-0472">Membrane</keyword>
<protein>
    <recommendedName>
        <fullName evidence="5">Copper transport protein</fullName>
    </recommendedName>
</protein>
<dbReference type="GO" id="GO:0005886">
    <property type="term" value="C:plasma membrane"/>
    <property type="evidence" value="ECO:0007669"/>
    <property type="project" value="TreeGrafter"/>
</dbReference>
<keyword evidence="5" id="KW-0813">Transport</keyword>
<dbReference type="AlphaFoldDB" id="U5EUU7"/>
<dbReference type="InterPro" id="IPR007274">
    <property type="entry name" value="Cop_transporter"/>
</dbReference>
<comment type="similarity">
    <text evidence="5">Belongs to the copper transporter (Ctr) (TC 1.A.56) family. SLC31A subfamily.</text>
</comment>
<evidence type="ECO:0000256" key="3">
    <source>
        <dbReference type="ARBA" id="ARBA00022989"/>
    </source>
</evidence>
<evidence type="ECO:0000313" key="6">
    <source>
        <dbReference type="EMBL" id="JAB56163.1"/>
    </source>
</evidence>
<dbReference type="PANTHER" id="PTHR12483:SF27">
    <property type="entry name" value="COPPER TRANSPORT PROTEIN CTR1"/>
    <property type="match status" value="1"/>
</dbReference>
<dbReference type="Pfam" id="PF04145">
    <property type="entry name" value="Ctr"/>
    <property type="match status" value="1"/>
</dbReference>
<name>U5EUU7_9DIPT</name>
<keyword evidence="5" id="KW-0187">Copper transport</keyword>
<keyword evidence="5" id="KW-0406">Ion transport</keyword>
<evidence type="ECO:0000256" key="1">
    <source>
        <dbReference type="ARBA" id="ARBA00004141"/>
    </source>
</evidence>
<evidence type="ECO:0000256" key="5">
    <source>
        <dbReference type="RuleBase" id="RU367022"/>
    </source>
</evidence>
<feature type="transmembrane region" description="Helical" evidence="5">
    <location>
        <begin position="20"/>
        <end position="44"/>
    </location>
</feature>
<proteinExistence type="evidence at transcript level"/>
<feature type="transmembrane region" description="Helical" evidence="5">
    <location>
        <begin position="91"/>
        <end position="112"/>
    </location>
</feature>